<evidence type="ECO:0000313" key="16">
    <source>
        <dbReference type="EMBL" id="EFC05887.1"/>
    </source>
</evidence>
<dbReference type="CDD" id="cd00082">
    <property type="entry name" value="HisKA"/>
    <property type="match status" value="1"/>
</dbReference>
<evidence type="ECO:0000259" key="15">
    <source>
        <dbReference type="PROSITE" id="PS50109"/>
    </source>
</evidence>
<gene>
    <name evidence="16" type="ORF">HMPREF9013_0082</name>
</gene>
<evidence type="ECO:0000256" key="1">
    <source>
        <dbReference type="ARBA" id="ARBA00000085"/>
    </source>
</evidence>
<comment type="catalytic activity">
    <reaction evidence="1">
        <text>ATP + protein L-histidine = ADP + protein N-phospho-L-histidine.</text>
        <dbReference type="EC" id="2.7.13.3"/>
    </reaction>
</comment>
<dbReference type="InterPro" id="IPR036890">
    <property type="entry name" value="HATPase_C_sf"/>
</dbReference>
<keyword evidence="8" id="KW-0547">Nucleotide-binding</keyword>
<keyword evidence="11 14" id="KW-1133">Transmembrane helix</keyword>
<keyword evidence="6" id="KW-0808">Transferase</keyword>
<keyword evidence="17" id="KW-1185">Reference proteome</keyword>
<evidence type="ECO:0000256" key="12">
    <source>
        <dbReference type="ARBA" id="ARBA00023012"/>
    </source>
</evidence>
<feature type="transmembrane region" description="Helical" evidence="14">
    <location>
        <begin position="108"/>
        <end position="130"/>
    </location>
</feature>
<dbReference type="PROSITE" id="PS50109">
    <property type="entry name" value="HIS_KIN"/>
    <property type="match status" value="1"/>
</dbReference>
<name>D2MN65_9FIRM</name>
<evidence type="ECO:0000256" key="10">
    <source>
        <dbReference type="ARBA" id="ARBA00022840"/>
    </source>
</evidence>
<keyword evidence="13 14" id="KW-0472">Membrane</keyword>
<dbReference type="PANTHER" id="PTHR45528:SF1">
    <property type="entry name" value="SENSOR HISTIDINE KINASE CPXA"/>
    <property type="match status" value="1"/>
</dbReference>
<evidence type="ECO:0000256" key="14">
    <source>
        <dbReference type="SAM" id="Phobius"/>
    </source>
</evidence>
<dbReference type="STRING" id="679192.HMPREF9013_0082"/>
<dbReference type="GO" id="GO:0000155">
    <property type="term" value="F:phosphorelay sensor kinase activity"/>
    <property type="evidence" value="ECO:0007669"/>
    <property type="project" value="InterPro"/>
</dbReference>
<organism evidence="16 17">
    <name type="scientific">Bulleidia extructa W1219</name>
    <dbReference type="NCBI Taxonomy" id="679192"/>
    <lineage>
        <taxon>Bacteria</taxon>
        <taxon>Bacillati</taxon>
        <taxon>Bacillota</taxon>
        <taxon>Erysipelotrichia</taxon>
        <taxon>Erysipelotrichales</taxon>
        <taxon>Erysipelotrichaceae</taxon>
        <taxon>Bulleidia</taxon>
    </lineage>
</organism>
<dbReference type="GO" id="GO:0005524">
    <property type="term" value="F:ATP binding"/>
    <property type="evidence" value="ECO:0007669"/>
    <property type="project" value="UniProtKB-KW"/>
</dbReference>
<evidence type="ECO:0000256" key="7">
    <source>
        <dbReference type="ARBA" id="ARBA00022692"/>
    </source>
</evidence>
<keyword evidence="4" id="KW-1003">Cell membrane</keyword>
<keyword evidence="7 14" id="KW-0812">Transmembrane</keyword>
<dbReference type="SMART" id="SM00387">
    <property type="entry name" value="HATPase_c"/>
    <property type="match status" value="1"/>
</dbReference>
<dbReference type="PANTHER" id="PTHR45528">
    <property type="entry name" value="SENSOR HISTIDINE KINASE CPXA"/>
    <property type="match status" value="1"/>
</dbReference>
<dbReference type="Proteomes" id="UP000005017">
    <property type="component" value="Unassembled WGS sequence"/>
</dbReference>
<dbReference type="EC" id="2.7.13.3" evidence="3"/>
<dbReference type="GO" id="GO:0005886">
    <property type="term" value="C:plasma membrane"/>
    <property type="evidence" value="ECO:0007669"/>
    <property type="project" value="UniProtKB-SubCell"/>
</dbReference>
<evidence type="ECO:0000256" key="13">
    <source>
        <dbReference type="ARBA" id="ARBA00023136"/>
    </source>
</evidence>
<dbReference type="SMART" id="SM00388">
    <property type="entry name" value="HisKA"/>
    <property type="match status" value="1"/>
</dbReference>
<dbReference type="eggNOG" id="COG0642">
    <property type="taxonomic scope" value="Bacteria"/>
</dbReference>
<evidence type="ECO:0000256" key="5">
    <source>
        <dbReference type="ARBA" id="ARBA00022553"/>
    </source>
</evidence>
<evidence type="ECO:0000256" key="8">
    <source>
        <dbReference type="ARBA" id="ARBA00022741"/>
    </source>
</evidence>
<keyword evidence="5" id="KW-0597">Phosphoprotein</keyword>
<dbReference type="InterPro" id="IPR050398">
    <property type="entry name" value="HssS/ArlS-like"/>
</dbReference>
<dbReference type="Pfam" id="PF00512">
    <property type="entry name" value="HisKA"/>
    <property type="match status" value="1"/>
</dbReference>
<keyword evidence="9 16" id="KW-0418">Kinase</keyword>
<dbReference type="InterPro" id="IPR005467">
    <property type="entry name" value="His_kinase_dom"/>
</dbReference>
<proteinExistence type="predicted"/>
<dbReference type="InterPro" id="IPR003594">
    <property type="entry name" value="HATPase_dom"/>
</dbReference>
<comment type="subcellular location">
    <subcellularLocation>
        <location evidence="2">Cell membrane</location>
        <topology evidence="2">Multi-pass membrane protein</topology>
    </subcellularLocation>
</comment>
<keyword evidence="12" id="KW-0902">Two-component regulatory system</keyword>
<evidence type="ECO:0000256" key="6">
    <source>
        <dbReference type="ARBA" id="ARBA00022679"/>
    </source>
</evidence>
<evidence type="ECO:0000256" key="4">
    <source>
        <dbReference type="ARBA" id="ARBA00022475"/>
    </source>
</evidence>
<evidence type="ECO:0000313" key="17">
    <source>
        <dbReference type="Proteomes" id="UP000005017"/>
    </source>
</evidence>
<sequence length="388" mass="44385">MIGLATLVWPNIHFSASQDLQKTFATIETAIQEAKADQQSTLYLPWGSYVYEKEGTTWRAYSKNEPNLYRPDQYHQKLVKIDGQEYRIYIDKEAVPDVEKRVGESLNIINMLVLGLFMMAMLIWLSSLIYRLHRIRVHIRHVKLNEPSPLKITHHDEIGAVSEALVEMEETLSKQSREKEEMIQNISHDLKTPIATIKSYAEAIQDGVYPYGTLEESVAVVQDHADRLEKKVKSLLLLNRYGYLAEQETNALTNLAPLIDSVVISLKAIRCDIEFKVDSEDVHFKGEEEPWRNVISNLLDNALRYAKSEIRIDLKNNELRIENDGPTIPKEDLSKLFDPYVKGKDGQFGLGLAIVDRVSQGYGYRVRAYNTSDGVGFEIKGKEIRTKV</sequence>
<dbReference type="AlphaFoldDB" id="D2MN65"/>
<dbReference type="SUPFAM" id="SSF47384">
    <property type="entry name" value="Homodimeric domain of signal transducing histidine kinase"/>
    <property type="match status" value="1"/>
</dbReference>
<dbReference type="Gene3D" id="1.10.287.130">
    <property type="match status" value="1"/>
</dbReference>
<dbReference type="InterPro" id="IPR003661">
    <property type="entry name" value="HisK_dim/P_dom"/>
</dbReference>
<evidence type="ECO:0000256" key="3">
    <source>
        <dbReference type="ARBA" id="ARBA00012438"/>
    </source>
</evidence>
<accession>D2MN65</accession>
<keyword evidence="10" id="KW-0067">ATP-binding</keyword>
<dbReference type="EMBL" id="ADFR01000003">
    <property type="protein sequence ID" value="EFC05887.1"/>
    <property type="molecule type" value="Genomic_DNA"/>
</dbReference>
<evidence type="ECO:0000256" key="2">
    <source>
        <dbReference type="ARBA" id="ARBA00004651"/>
    </source>
</evidence>
<dbReference type="Pfam" id="PF02518">
    <property type="entry name" value="HATPase_c"/>
    <property type="match status" value="1"/>
</dbReference>
<feature type="domain" description="Histidine kinase" evidence="15">
    <location>
        <begin position="185"/>
        <end position="385"/>
    </location>
</feature>
<dbReference type="InterPro" id="IPR036097">
    <property type="entry name" value="HisK_dim/P_sf"/>
</dbReference>
<dbReference type="Gene3D" id="3.30.565.10">
    <property type="entry name" value="Histidine kinase-like ATPase, C-terminal domain"/>
    <property type="match status" value="1"/>
</dbReference>
<comment type="caution">
    <text evidence="16">The sequence shown here is derived from an EMBL/GenBank/DDBJ whole genome shotgun (WGS) entry which is preliminary data.</text>
</comment>
<protein>
    <recommendedName>
        <fullName evidence="3">histidine kinase</fullName>
        <ecNumber evidence="3">2.7.13.3</ecNumber>
    </recommendedName>
</protein>
<evidence type="ECO:0000256" key="11">
    <source>
        <dbReference type="ARBA" id="ARBA00022989"/>
    </source>
</evidence>
<evidence type="ECO:0000256" key="9">
    <source>
        <dbReference type="ARBA" id="ARBA00022777"/>
    </source>
</evidence>
<dbReference type="SUPFAM" id="SSF55874">
    <property type="entry name" value="ATPase domain of HSP90 chaperone/DNA topoisomerase II/histidine kinase"/>
    <property type="match status" value="1"/>
</dbReference>
<reference evidence="17" key="1">
    <citation type="submission" date="2009-12" db="EMBL/GenBank/DDBJ databases">
        <title>Sequence of Clostridiales genomosp. BVAB3 str. UPII9-5.</title>
        <authorList>
            <person name="Madupu R."/>
            <person name="Durkin A.S."/>
            <person name="Torralba M."/>
            <person name="Methe B."/>
            <person name="Sutton G.G."/>
            <person name="Strausberg R.L."/>
            <person name="Nelson K.E."/>
        </authorList>
    </citation>
    <scope>NUCLEOTIDE SEQUENCE [LARGE SCALE GENOMIC DNA]</scope>
    <source>
        <strain evidence="17">W1219</strain>
    </source>
</reference>